<gene>
    <name evidence="1" type="ORF">ACFO3F_08505</name>
</gene>
<dbReference type="PANTHER" id="PTHR42830:SF2">
    <property type="entry name" value="OSMC_OHR FAMILY PROTEIN"/>
    <property type="match status" value="1"/>
</dbReference>
<keyword evidence="2" id="KW-1185">Reference proteome</keyword>
<dbReference type="Pfam" id="PF02566">
    <property type="entry name" value="OsmC"/>
    <property type="match status" value="1"/>
</dbReference>
<reference evidence="2" key="1">
    <citation type="journal article" date="2019" name="Int. J. Syst. Evol. Microbiol.">
        <title>The Global Catalogue of Microorganisms (GCM) 10K type strain sequencing project: providing services to taxonomists for standard genome sequencing and annotation.</title>
        <authorList>
            <consortium name="The Broad Institute Genomics Platform"/>
            <consortium name="The Broad Institute Genome Sequencing Center for Infectious Disease"/>
            <person name="Wu L."/>
            <person name="Ma J."/>
        </authorList>
    </citation>
    <scope>NUCLEOTIDE SEQUENCE [LARGE SCALE GENOMIC DNA]</scope>
    <source>
        <strain evidence="2">JCM 3369</strain>
    </source>
</reference>
<dbReference type="PANTHER" id="PTHR42830">
    <property type="entry name" value="OSMOTICALLY INDUCIBLE FAMILY PROTEIN"/>
    <property type="match status" value="1"/>
</dbReference>
<evidence type="ECO:0000313" key="2">
    <source>
        <dbReference type="Proteomes" id="UP001595955"/>
    </source>
</evidence>
<comment type="caution">
    <text evidence="1">The sequence shown here is derived from an EMBL/GenBank/DDBJ whole genome shotgun (WGS) entry which is preliminary data.</text>
</comment>
<organism evidence="1 2">
    <name type="scientific">Georgenia faecalis</name>
    <dbReference type="NCBI Taxonomy" id="2483799"/>
    <lineage>
        <taxon>Bacteria</taxon>
        <taxon>Bacillati</taxon>
        <taxon>Actinomycetota</taxon>
        <taxon>Actinomycetes</taxon>
        <taxon>Micrococcales</taxon>
        <taxon>Bogoriellaceae</taxon>
        <taxon>Georgenia</taxon>
    </lineage>
</organism>
<dbReference type="Gene3D" id="3.30.300.20">
    <property type="match status" value="1"/>
</dbReference>
<dbReference type="RefSeq" id="WP_122823751.1">
    <property type="nucleotide sequence ID" value="NZ_CP033325.1"/>
</dbReference>
<dbReference type="Proteomes" id="UP001595955">
    <property type="component" value="Unassembled WGS sequence"/>
</dbReference>
<dbReference type="SUPFAM" id="SSF82784">
    <property type="entry name" value="OsmC-like"/>
    <property type="match status" value="1"/>
</dbReference>
<dbReference type="InterPro" id="IPR036102">
    <property type="entry name" value="OsmC/Ohrsf"/>
</dbReference>
<protein>
    <submittedName>
        <fullName evidence="1">OsmC family protein</fullName>
    </submittedName>
</protein>
<dbReference type="InterPro" id="IPR015946">
    <property type="entry name" value="KH_dom-like_a/b"/>
</dbReference>
<name>A0ABV9D946_9MICO</name>
<accession>A0ABV9D946</accession>
<sequence>MTVHSYRTDVSWSGSTGAGYRVYSRTHTGAATETGEPLTLSADPAFRGDPAHPSPEGLLVLSASSCQLLAFLAVAARAGVDVLDYRDTADATMDDAVAPVSIGVIHLRPVITVRAGTDHARVAELVHQGHEECYIANSLRTQVLVTPEIVDG</sequence>
<dbReference type="EMBL" id="JBHSGF010000005">
    <property type="protein sequence ID" value="MFC4555287.1"/>
    <property type="molecule type" value="Genomic_DNA"/>
</dbReference>
<proteinExistence type="predicted"/>
<dbReference type="InterPro" id="IPR003718">
    <property type="entry name" value="OsmC/Ohr_fam"/>
</dbReference>
<dbReference type="InterPro" id="IPR052707">
    <property type="entry name" value="OsmC_Ohr_Peroxiredoxin"/>
</dbReference>
<evidence type="ECO:0000313" key="1">
    <source>
        <dbReference type="EMBL" id="MFC4555287.1"/>
    </source>
</evidence>